<keyword evidence="7" id="KW-1185">Reference proteome</keyword>
<dbReference type="InterPro" id="IPR008501">
    <property type="entry name" value="THOC7/Mft1"/>
</dbReference>
<keyword evidence="3" id="KW-0175">Coiled coil</keyword>
<evidence type="ECO:0000256" key="2">
    <source>
        <dbReference type="ARBA" id="ARBA00023242"/>
    </source>
</evidence>
<dbReference type="GO" id="GO:0000445">
    <property type="term" value="C:THO complex part of transcription export complex"/>
    <property type="evidence" value="ECO:0007669"/>
    <property type="project" value="InterPro"/>
</dbReference>
<dbReference type="InterPro" id="IPR040369">
    <property type="entry name" value="ARMC9"/>
</dbReference>
<feature type="domain" description="LisH" evidence="5">
    <location>
        <begin position="499"/>
        <end position="541"/>
    </location>
</feature>
<dbReference type="GO" id="GO:0036064">
    <property type="term" value="C:ciliary basal body"/>
    <property type="evidence" value="ECO:0007669"/>
    <property type="project" value="InterPro"/>
</dbReference>
<dbReference type="GO" id="GO:0060271">
    <property type="term" value="P:cilium assembly"/>
    <property type="evidence" value="ECO:0007669"/>
    <property type="project" value="InterPro"/>
</dbReference>
<evidence type="ECO:0000256" key="4">
    <source>
        <dbReference type="SAM" id="MobiDB-lite"/>
    </source>
</evidence>
<dbReference type="GO" id="GO:0005814">
    <property type="term" value="C:centriole"/>
    <property type="evidence" value="ECO:0007669"/>
    <property type="project" value="TreeGrafter"/>
</dbReference>
<comment type="caution">
    <text evidence="6">The sequence shown here is derived from an EMBL/GenBank/DDBJ whole genome shotgun (WGS) entry which is preliminary data.</text>
</comment>
<evidence type="ECO:0000256" key="1">
    <source>
        <dbReference type="ARBA" id="ARBA00004123"/>
    </source>
</evidence>
<protein>
    <recommendedName>
        <fullName evidence="5">LisH domain-containing protein</fullName>
    </recommendedName>
</protein>
<name>A0A8J5UWC6_9HYME</name>
<organism evidence="6 7">
    <name type="scientific">Cotesia typhae</name>
    <dbReference type="NCBI Taxonomy" id="2053667"/>
    <lineage>
        <taxon>Eukaryota</taxon>
        <taxon>Metazoa</taxon>
        <taxon>Ecdysozoa</taxon>
        <taxon>Arthropoda</taxon>
        <taxon>Hexapoda</taxon>
        <taxon>Insecta</taxon>
        <taxon>Pterygota</taxon>
        <taxon>Neoptera</taxon>
        <taxon>Endopterygota</taxon>
        <taxon>Hymenoptera</taxon>
        <taxon>Apocrita</taxon>
        <taxon>Ichneumonoidea</taxon>
        <taxon>Braconidae</taxon>
        <taxon>Microgastrinae</taxon>
        <taxon>Cotesia</taxon>
    </lineage>
</organism>
<dbReference type="Pfam" id="PF05615">
    <property type="entry name" value="THOC7"/>
    <property type="match status" value="1"/>
</dbReference>
<feature type="coiled-coil region" evidence="3">
    <location>
        <begin position="73"/>
        <end position="107"/>
    </location>
</feature>
<dbReference type="GO" id="GO:0097542">
    <property type="term" value="C:ciliary tip"/>
    <property type="evidence" value="ECO:0007669"/>
    <property type="project" value="TreeGrafter"/>
</dbReference>
<dbReference type="Pfam" id="PF21050">
    <property type="entry name" value="ARMC9_ARM"/>
    <property type="match status" value="1"/>
</dbReference>
<sequence>MSDEEVIRRRLLVDGDGIGDDRRINMLLKSFIKWANNPDVDNTLHERILASLAQCEFAQKKSRFMSAMSQDELKNYKKLYEDIGNEIEQAKKDIETTKAENENLKMNSNNAVKTSGEFIKNQKVMINRSTSSGFIQLNKSLIDSSDEAKLESENNSCGFNDKNEKFESKFIPLPLSVNDRDIPDFLGANREESTQTDNGNEVPPPNVLRTNGFNHPAIIINTSATRRLNTPNSTGTNYSNQELMLTKSQLYNVHRKYQKLKKNFHKLHLEYQRIRDIASVFTEAIEKSIHGEPVDLRVTLQTCRQIYPDVFNYDSSHEQLQSEQDDDFSIASNRKSMLSMVPLLSKYLNYHKIKLHLISESVKKKLLLLQALRWKITLSQPIERAETINEYVKNDLLELNHNSQTSNDLSGKSSILPYLLIPLDVVEPHPLQQSAARLLNTFASFKSGRDYLAVGPTILNVVVQCFDSTNAESIDAFTCDMIIATLQKLSLRRNQRLYMIAAGLVEWLIHHLKAECHTMGTYRLEYATALLMNLSLQKEAQALPYVNGALNNFIANSTINKEAKVIGLGSILEYHRRYRSGELRKHIDHILLRHRRPANETIDEIINEDDDREDYDNLDDELDEMDPVKVNPGDLFGETLLAASYSLSLNTFPDDKFRGPVEITDKSKSADFNLQSVESSQSPRKIMDETLTATAIEDTEIVHEDLNTFPLFVSELSKVANEVSTSEEEGAFTSKPKIFRTPPQSASPLSIKSNSNFIKK</sequence>
<dbReference type="Proteomes" id="UP000729913">
    <property type="component" value="Unassembled WGS sequence"/>
</dbReference>
<reference evidence="6" key="1">
    <citation type="submission" date="2020-03" db="EMBL/GenBank/DDBJ databases">
        <authorList>
            <person name="Chebbi M.A."/>
            <person name="Drezen J.M."/>
        </authorList>
    </citation>
    <scope>NUCLEOTIDE SEQUENCE</scope>
    <source>
        <tissue evidence="6">Whole body</tissue>
    </source>
</reference>
<dbReference type="PANTHER" id="PTHR14881">
    <property type="entry name" value="LISH DOMAIN-CONTAINING PROTEIN ARMC9"/>
    <property type="match status" value="1"/>
</dbReference>
<evidence type="ECO:0000256" key="3">
    <source>
        <dbReference type="SAM" id="Coils"/>
    </source>
</evidence>
<keyword evidence="2" id="KW-0539">Nucleus</keyword>
<proteinExistence type="predicted"/>
<gene>
    <name evidence="6" type="ORF">G9C98_002511</name>
</gene>
<evidence type="ECO:0000259" key="5">
    <source>
        <dbReference type="Pfam" id="PF21050"/>
    </source>
</evidence>
<feature type="region of interest" description="Disordered" evidence="4">
    <location>
        <begin position="726"/>
        <end position="760"/>
    </location>
</feature>
<dbReference type="PANTHER" id="PTHR14881:SF4">
    <property type="entry name" value="LISH DOMAIN-CONTAINING PROTEIN ARMC9"/>
    <property type="match status" value="1"/>
</dbReference>
<feature type="compositionally biased region" description="Polar residues" evidence="4">
    <location>
        <begin position="742"/>
        <end position="760"/>
    </location>
</feature>
<evidence type="ECO:0000313" key="7">
    <source>
        <dbReference type="Proteomes" id="UP000729913"/>
    </source>
</evidence>
<comment type="subcellular location">
    <subcellularLocation>
        <location evidence="1">Nucleus</location>
    </subcellularLocation>
</comment>
<reference evidence="6" key="2">
    <citation type="submission" date="2021-04" db="EMBL/GenBank/DDBJ databases">
        <title>Genome-wide patterns of bracovirus chromosomal integration into multiple host tissues during parasitism.</title>
        <authorList>
            <person name="Chebbi M.A.C."/>
        </authorList>
    </citation>
    <scope>NUCLEOTIDE SEQUENCE</scope>
    <source>
        <tissue evidence="6">Whole body</tissue>
    </source>
</reference>
<dbReference type="EMBL" id="JAAOIC020000020">
    <property type="protein sequence ID" value="KAG8040515.1"/>
    <property type="molecule type" value="Genomic_DNA"/>
</dbReference>
<dbReference type="GO" id="GO:0006397">
    <property type="term" value="P:mRNA processing"/>
    <property type="evidence" value="ECO:0007669"/>
    <property type="project" value="InterPro"/>
</dbReference>
<accession>A0A8J5UWC6</accession>
<dbReference type="OrthoDB" id="538223at2759"/>
<evidence type="ECO:0000313" key="6">
    <source>
        <dbReference type="EMBL" id="KAG8040515.1"/>
    </source>
</evidence>
<dbReference type="AlphaFoldDB" id="A0A8J5UWC6"/>
<dbReference type="InterPro" id="IPR048959">
    <property type="entry name" value="ARMC9_ARM_dom"/>
</dbReference>